<keyword evidence="4" id="KW-1185">Reference proteome</keyword>
<reference evidence="3" key="1">
    <citation type="submission" date="2014-09" db="EMBL/GenBank/DDBJ databases">
        <title>G. arboreum L. cv. AKA8401 A2 genome assembly version 1.0.</title>
        <authorList>
            <person name="Mudge J."/>
            <person name="Ramaraj T."/>
            <person name="Lindquist I.E."/>
            <person name="Bharti A.K."/>
            <person name="Sundararajan A."/>
            <person name="Cameron C.T."/>
            <person name="Woodward J.E."/>
            <person name="May G.D."/>
            <person name="Brubaker C."/>
            <person name="Broadhvest J."/>
            <person name="Wilkins T.A."/>
        </authorList>
    </citation>
    <scope>NUCLEOTIDE SEQUENCE</scope>
</reference>
<protein>
    <submittedName>
        <fullName evidence="3">Uncharacterized protein</fullName>
    </submittedName>
</protein>
<dbReference type="AlphaFoldDB" id="A0A0B0PIF3"/>
<feature type="transmembrane region" description="Helical" evidence="1">
    <location>
        <begin position="27"/>
        <end position="43"/>
    </location>
</feature>
<evidence type="ECO:0000313" key="2">
    <source>
        <dbReference type="EMBL" id="KHG20527.1"/>
    </source>
</evidence>
<name>A0A0B0PIF3_GOSAR</name>
<dbReference type="Proteomes" id="UP000032142">
    <property type="component" value="Unassembled WGS sequence"/>
</dbReference>
<evidence type="ECO:0000313" key="3">
    <source>
        <dbReference type="EMBL" id="KHG23161.1"/>
    </source>
</evidence>
<organism evidence="3 4">
    <name type="scientific">Gossypium arboreum</name>
    <name type="common">Tree cotton</name>
    <name type="synonym">Gossypium nanking</name>
    <dbReference type="NCBI Taxonomy" id="29729"/>
    <lineage>
        <taxon>Eukaryota</taxon>
        <taxon>Viridiplantae</taxon>
        <taxon>Streptophyta</taxon>
        <taxon>Embryophyta</taxon>
        <taxon>Tracheophyta</taxon>
        <taxon>Spermatophyta</taxon>
        <taxon>Magnoliopsida</taxon>
        <taxon>eudicotyledons</taxon>
        <taxon>Gunneridae</taxon>
        <taxon>Pentapetalae</taxon>
        <taxon>rosids</taxon>
        <taxon>malvids</taxon>
        <taxon>Malvales</taxon>
        <taxon>Malvaceae</taxon>
        <taxon>Malvoideae</taxon>
        <taxon>Gossypium</taxon>
    </lineage>
</organism>
<reference evidence="4" key="2">
    <citation type="submission" date="2014-09" db="EMBL/GenBank/DDBJ databases">
        <authorList>
            <person name="Mudge J."/>
            <person name="Ramaraj T."/>
            <person name="Lindquist I.E."/>
            <person name="Bharti A.K."/>
            <person name="Sundararajan A."/>
            <person name="Cameron C.T."/>
            <person name="Woodward J.E."/>
            <person name="May G.D."/>
            <person name="Brubaker C."/>
            <person name="Broadhvest J."/>
            <person name="Wilkins T.A."/>
        </authorList>
    </citation>
    <scope>NUCLEOTIDE SEQUENCE</scope>
    <source>
        <strain evidence="4">cv. AKA8401</strain>
    </source>
</reference>
<evidence type="ECO:0000313" key="4">
    <source>
        <dbReference type="Proteomes" id="UP000032142"/>
    </source>
</evidence>
<evidence type="ECO:0000256" key="1">
    <source>
        <dbReference type="SAM" id="Phobius"/>
    </source>
</evidence>
<accession>A0A0B0PIF3</accession>
<keyword evidence="1" id="KW-0812">Transmembrane</keyword>
<sequence length="45" mass="5290">MDARDSFPLTRVIPKLRWFGAARDSKMATLPFLFLLIAIRFRFGF</sequence>
<dbReference type="EMBL" id="KN415984">
    <property type="protein sequence ID" value="KHG20527.1"/>
    <property type="molecule type" value="Genomic_DNA"/>
</dbReference>
<gene>
    <name evidence="3" type="ORF">F383_05817</name>
    <name evidence="2" type="ORF">F383_25973</name>
</gene>
<keyword evidence="1" id="KW-0472">Membrane</keyword>
<keyword evidence="1" id="KW-1133">Transmembrane helix</keyword>
<dbReference type="EMBL" id="KN424041">
    <property type="protein sequence ID" value="KHG23161.1"/>
    <property type="molecule type" value="Genomic_DNA"/>
</dbReference>
<proteinExistence type="predicted"/>